<comment type="catalytic activity">
    <reaction evidence="12 13">
        <text>tRNA(Cys) + L-cysteine + ATP = L-cysteinyl-tRNA(Cys) + AMP + diphosphate</text>
        <dbReference type="Rhea" id="RHEA:17773"/>
        <dbReference type="Rhea" id="RHEA-COMP:9661"/>
        <dbReference type="Rhea" id="RHEA-COMP:9679"/>
        <dbReference type="ChEBI" id="CHEBI:30616"/>
        <dbReference type="ChEBI" id="CHEBI:33019"/>
        <dbReference type="ChEBI" id="CHEBI:35235"/>
        <dbReference type="ChEBI" id="CHEBI:78442"/>
        <dbReference type="ChEBI" id="CHEBI:78517"/>
        <dbReference type="ChEBI" id="CHEBI:456215"/>
        <dbReference type="EC" id="6.1.1.16"/>
    </reaction>
</comment>
<evidence type="ECO:0000256" key="2">
    <source>
        <dbReference type="ARBA" id="ARBA00005594"/>
    </source>
</evidence>
<dbReference type="EMBL" id="PXYW01000052">
    <property type="protein sequence ID" value="PSR32089.1"/>
    <property type="molecule type" value="Genomic_DNA"/>
</dbReference>
<comment type="cofactor">
    <cofactor evidence="13">
        <name>Zn(2+)</name>
        <dbReference type="ChEBI" id="CHEBI:29105"/>
    </cofactor>
    <text evidence="13">Binds 1 zinc ion per subunit.</text>
</comment>
<evidence type="ECO:0000256" key="6">
    <source>
        <dbReference type="ARBA" id="ARBA00022723"/>
    </source>
</evidence>
<feature type="domain" description="Cysteinyl-tRNA synthetase class Ia DALR" evidence="14">
    <location>
        <begin position="349"/>
        <end position="419"/>
    </location>
</feature>
<keyword evidence="7 13" id="KW-0547">Nucleotide-binding</keyword>
<evidence type="ECO:0000256" key="5">
    <source>
        <dbReference type="ARBA" id="ARBA00022598"/>
    </source>
</evidence>
<comment type="caution">
    <text evidence="15">The sequence shown here is derived from an EMBL/GenBank/DDBJ whole genome shotgun (WGS) entry which is preliminary data.</text>
</comment>
<feature type="short sequence motif" description="'HIGH' region" evidence="13">
    <location>
        <begin position="29"/>
        <end position="39"/>
    </location>
</feature>
<keyword evidence="5 13" id="KW-0436">Ligase</keyword>
<gene>
    <name evidence="13" type="primary">cysS</name>
    <name evidence="15" type="ORF">C7B46_15825</name>
</gene>
<dbReference type="PANTHER" id="PTHR10890:SF3">
    <property type="entry name" value="CYSTEINE--TRNA LIGASE, CYTOPLASMIC"/>
    <property type="match status" value="1"/>
</dbReference>
<evidence type="ECO:0000256" key="13">
    <source>
        <dbReference type="HAMAP-Rule" id="MF_00041"/>
    </source>
</evidence>
<dbReference type="GO" id="GO:0006423">
    <property type="term" value="P:cysteinyl-tRNA aminoacylation"/>
    <property type="evidence" value="ECO:0007669"/>
    <property type="project" value="UniProtKB-UniRule"/>
</dbReference>
<dbReference type="SUPFAM" id="SSF52374">
    <property type="entry name" value="Nucleotidylyl transferase"/>
    <property type="match status" value="1"/>
</dbReference>
<keyword evidence="4 13" id="KW-0963">Cytoplasm</keyword>
<keyword evidence="9 13" id="KW-0067">ATP-binding</keyword>
<dbReference type="Pfam" id="PF09190">
    <property type="entry name" value="DALR_2"/>
    <property type="match status" value="1"/>
</dbReference>
<dbReference type="InterPro" id="IPR014729">
    <property type="entry name" value="Rossmann-like_a/b/a_fold"/>
</dbReference>
<evidence type="ECO:0000256" key="11">
    <source>
        <dbReference type="ARBA" id="ARBA00023146"/>
    </source>
</evidence>
<accession>A0A2T2XC70</accession>
<dbReference type="InterPro" id="IPR015803">
    <property type="entry name" value="Cys-tRNA-ligase"/>
</dbReference>
<dbReference type="Pfam" id="PF01406">
    <property type="entry name" value="tRNA-synt_1e"/>
    <property type="match status" value="1"/>
</dbReference>
<comment type="similarity">
    <text evidence="2 13">Belongs to the class-I aminoacyl-tRNA synthetase family.</text>
</comment>
<dbReference type="GO" id="GO:0005524">
    <property type="term" value="F:ATP binding"/>
    <property type="evidence" value="ECO:0007669"/>
    <property type="project" value="UniProtKB-UniRule"/>
</dbReference>
<dbReference type="SMART" id="SM00840">
    <property type="entry name" value="DALR_2"/>
    <property type="match status" value="1"/>
</dbReference>
<keyword evidence="6 13" id="KW-0479">Metal-binding</keyword>
<dbReference type="SUPFAM" id="SSF47323">
    <property type="entry name" value="Anticodon-binding domain of a subclass of class I aminoacyl-tRNA synthetases"/>
    <property type="match status" value="1"/>
</dbReference>
<feature type="binding site" evidence="13">
    <location>
        <position position="268"/>
    </location>
    <ligand>
        <name>ATP</name>
        <dbReference type="ChEBI" id="CHEBI:30616"/>
    </ligand>
</feature>
<keyword evidence="11 13" id="KW-0030">Aminoacyl-tRNA synthetase</keyword>
<keyword evidence="10 13" id="KW-0648">Protein biosynthesis</keyword>
<feature type="binding site" evidence="13">
    <location>
        <position position="27"/>
    </location>
    <ligand>
        <name>Zn(2+)</name>
        <dbReference type="ChEBI" id="CHEBI:29105"/>
    </ligand>
</feature>
<evidence type="ECO:0000313" key="15">
    <source>
        <dbReference type="EMBL" id="PSR32089.1"/>
    </source>
</evidence>
<evidence type="ECO:0000256" key="10">
    <source>
        <dbReference type="ARBA" id="ARBA00022917"/>
    </source>
</evidence>
<feature type="short sequence motif" description="'KMSKS' region" evidence="13">
    <location>
        <begin position="265"/>
        <end position="269"/>
    </location>
</feature>
<evidence type="ECO:0000256" key="9">
    <source>
        <dbReference type="ARBA" id="ARBA00022840"/>
    </source>
</evidence>
<dbReference type="InterPro" id="IPR015273">
    <property type="entry name" value="Cys-tRNA-synt_Ia_DALR"/>
</dbReference>
<dbReference type="HAMAP" id="MF_00041">
    <property type="entry name" value="Cys_tRNA_synth"/>
    <property type="match status" value="1"/>
</dbReference>
<sequence>MMIYDSLTRQKRPFEPLVPGHISIYVCGVTPYAESHLGHARPAVLWDVIKRYFIRRGYIVHHVQNFTDIDDKIVARAQDLGISVTDVAERYMKEYTDAMNRLRVLPPDYAPRVTENVTPINQFIEELINKGKAYATSAGDVYFRVGQSPGYGRLSGRQVEDQRVGVRIESSEDKEHPADFALWKSSGADEPGFPSPWGRGRPGWHIECSVMASRYLGPQFDFHGGGIDLIFPHHENELAQSEAYWGVSPARCWVHNGLITQGSIKMSKSLGNGISLRELLDRVSPMALRTYLLSVHYRSPLDFSQDALEDWSRGIVRVWDMYERVKDAGSPSERLDQPWAKRLESFEERLLAALDDDFNTARALAEIYEMVRDVHQGEASGHAETAHGWARINILKADQVLGILPWPATPRSLEHDKLLAALLSWRQEARLEKDFKIADRIRVVLSQAGWTIEDTPRGPRVVAKEDV</sequence>
<dbReference type="Proteomes" id="UP000242972">
    <property type="component" value="Unassembled WGS sequence"/>
</dbReference>
<evidence type="ECO:0000256" key="7">
    <source>
        <dbReference type="ARBA" id="ARBA00022741"/>
    </source>
</evidence>
<dbReference type="GO" id="GO:0008270">
    <property type="term" value="F:zinc ion binding"/>
    <property type="evidence" value="ECO:0007669"/>
    <property type="project" value="UniProtKB-UniRule"/>
</dbReference>
<evidence type="ECO:0000256" key="4">
    <source>
        <dbReference type="ARBA" id="ARBA00022490"/>
    </source>
</evidence>
<dbReference type="GO" id="GO:0004817">
    <property type="term" value="F:cysteine-tRNA ligase activity"/>
    <property type="evidence" value="ECO:0007669"/>
    <property type="project" value="UniProtKB-UniRule"/>
</dbReference>
<comment type="subcellular location">
    <subcellularLocation>
        <location evidence="1 13">Cytoplasm</location>
    </subcellularLocation>
</comment>
<protein>
    <recommendedName>
        <fullName evidence="13">Cysteine--tRNA ligase</fullName>
        <ecNumber evidence="13">6.1.1.16</ecNumber>
    </recommendedName>
    <alternativeName>
        <fullName evidence="13">Cysteinyl-tRNA synthetase</fullName>
        <shortName evidence="13">CysRS</shortName>
    </alternativeName>
</protein>
<dbReference type="Gene3D" id="1.20.120.1910">
    <property type="entry name" value="Cysteine-tRNA ligase, C-terminal anti-codon recognition domain"/>
    <property type="match status" value="1"/>
</dbReference>
<evidence type="ECO:0000256" key="1">
    <source>
        <dbReference type="ARBA" id="ARBA00004496"/>
    </source>
</evidence>
<evidence type="ECO:0000313" key="16">
    <source>
        <dbReference type="Proteomes" id="UP000242972"/>
    </source>
</evidence>
<dbReference type="EC" id="6.1.1.16" evidence="13"/>
<dbReference type="CDD" id="cd00672">
    <property type="entry name" value="CysRS_core"/>
    <property type="match status" value="1"/>
</dbReference>
<dbReference type="GO" id="GO:0005829">
    <property type="term" value="C:cytosol"/>
    <property type="evidence" value="ECO:0007669"/>
    <property type="project" value="TreeGrafter"/>
</dbReference>
<dbReference type="AlphaFoldDB" id="A0A2T2XC70"/>
<comment type="subunit">
    <text evidence="3 13">Monomer.</text>
</comment>
<feature type="binding site" evidence="13">
    <location>
        <position position="237"/>
    </location>
    <ligand>
        <name>Zn(2+)</name>
        <dbReference type="ChEBI" id="CHEBI:29105"/>
    </ligand>
</feature>
<dbReference type="NCBIfam" id="TIGR00435">
    <property type="entry name" value="cysS"/>
    <property type="match status" value="1"/>
</dbReference>
<dbReference type="Gene3D" id="3.40.50.620">
    <property type="entry name" value="HUPs"/>
    <property type="match status" value="1"/>
</dbReference>
<proteinExistence type="inferred from homology"/>
<dbReference type="InterPro" id="IPR024909">
    <property type="entry name" value="Cys-tRNA/MSH_ligase"/>
</dbReference>
<dbReference type="InterPro" id="IPR009080">
    <property type="entry name" value="tRNAsynth_Ia_anticodon-bd"/>
</dbReference>
<dbReference type="PANTHER" id="PTHR10890">
    <property type="entry name" value="CYSTEINYL-TRNA SYNTHETASE"/>
    <property type="match status" value="1"/>
</dbReference>
<dbReference type="PRINTS" id="PR00983">
    <property type="entry name" value="TRNASYNTHCYS"/>
</dbReference>
<evidence type="ECO:0000256" key="8">
    <source>
        <dbReference type="ARBA" id="ARBA00022833"/>
    </source>
</evidence>
<evidence type="ECO:0000259" key="14">
    <source>
        <dbReference type="SMART" id="SM00840"/>
    </source>
</evidence>
<evidence type="ECO:0000256" key="3">
    <source>
        <dbReference type="ARBA" id="ARBA00011245"/>
    </source>
</evidence>
<feature type="binding site" evidence="13">
    <location>
        <position position="233"/>
    </location>
    <ligand>
        <name>Zn(2+)</name>
        <dbReference type="ChEBI" id="CHEBI:29105"/>
    </ligand>
</feature>
<evidence type="ECO:0000256" key="12">
    <source>
        <dbReference type="ARBA" id="ARBA00047398"/>
    </source>
</evidence>
<dbReference type="InterPro" id="IPR032678">
    <property type="entry name" value="tRNA-synt_1_cat_dom"/>
</dbReference>
<feature type="binding site" evidence="13">
    <location>
        <position position="208"/>
    </location>
    <ligand>
        <name>Zn(2+)</name>
        <dbReference type="ChEBI" id="CHEBI:29105"/>
    </ligand>
</feature>
<keyword evidence="8 13" id="KW-0862">Zinc</keyword>
<organism evidence="15 16">
    <name type="scientific">Sulfobacillus benefaciens</name>
    <dbReference type="NCBI Taxonomy" id="453960"/>
    <lineage>
        <taxon>Bacteria</taxon>
        <taxon>Bacillati</taxon>
        <taxon>Bacillota</taxon>
        <taxon>Clostridia</taxon>
        <taxon>Eubacteriales</taxon>
        <taxon>Clostridiales Family XVII. Incertae Sedis</taxon>
        <taxon>Sulfobacillus</taxon>
    </lineage>
</organism>
<name>A0A2T2XC70_9FIRM</name>
<reference evidence="15 16" key="1">
    <citation type="journal article" date="2014" name="BMC Genomics">
        <title>Comparison of environmental and isolate Sulfobacillus genomes reveals diverse carbon, sulfur, nitrogen, and hydrogen metabolisms.</title>
        <authorList>
            <person name="Justice N.B."/>
            <person name="Norman A."/>
            <person name="Brown C.T."/>
            <person name="Singh A."/>
            <person name="Thomas B.C."/>
            <person name="Banfield J.F."/>
        </authorList>
    </citation>
    <scope>NUCLEOTIDE SEQUENCE [LARGE SCALE GENOMIC DNA]</scope>
    <source>
        <strain evidence="15">AMDSBA4</strain>
    </source>
</reference>